<name>A0A1G2MVW2_9BACT</name>
<feature type="non-terminal residue" evidence="4">
    <location>
        <position position="1"/>
    </location>
</feature>
<dbReference type="SUPFAM" id="SSF53756">
    <property type="entry name" value="UDP-Glycosyltransferase/glycogen phosphorylase"/>
    <property type="match status" value="1"/>
</dbReference>
<dbReference type="PANTHER" id="PTHR46401">
    <property type="entry name" value="GLYCOSYLTRANSFERASE WBBK-RELATED"/>
    <property type="match status" value="1"/>
</dbReference>
<keyword evidence="1" id="KW-0808">Transferase</keyword>
<comment type="caution">
    <text evidence="4">The sequence shown here is derived from an EMBL/GenBank/DDBJ whole genome shotgun (WGS) entry which is preliminary data.</text>
</comment>
<evidence type="ECO:0000259" key="3">
    <source>
        <dbReference type="Pfam" id="PF13439"/>
    </source>
</evidence>
<dbReference type="Proteomes" id="UP000177943">
    <property type="component" value="Unassembled WGS sequence"/>
</dbReference>
<evidence type="ECO:0000256" key="1">
    <source>
        <dbReference type="ARBA" id="ARBA00022679"/>
    </source>
</evidence>
<gene>
    <name evidence="4" type="ORF">A3D56_03805</name>
</gene>
<evidence type="ECO:0000313" key="5">
    <source>
        <dbReference type="Proteomes" id="UP000177943"/>
    </source>
</evidence>
<dbReference type="GO" id="GO:0009103">
    <property type="term" value="P:lipopolysaccharide biosynthetic process"/>
    <property type="evidence" value="ECO:0007669"/>
    <property type="project" value="TreeGrafter"/>
</dbReference>
<reference evidence="4 5" key="1">
    <citation type="journal article" date="2016" name="Nat. Commun.">
        <title>Thousands of microbial genomes shed light on interconnected biogeochemical processes in an aquifer system.</title>
        <authorList>
            <person name="Anantharaman K."/>
            <person name="Brown C.T."/>
            <person name="Hug L.A."/>
            <person name="Sharon I."/>
            <person name="Castelle C.J."/>
            <person name="Probst A.J."/>
            <person name="Thomas B.C."/>
            <person name="Singh A."/>
            <person name="Wilkins M.J."/>
            <person name="Karaoz U."/>
            <person name="Brodie E.L."/>
            <person name="Williams K.H."/>
            <person name="Hubbard S.S."/>
            <person name="Banfield J.F."/>
        </authorList>
    </citation>
    <scope>NUCLEOTIDE SEQUENCE [LARGE SCALE GENOMIC DNA]</scope>
</reference>
<dbReference type="AlphaFoldDB" id="A0A1G2MVW2"/>
<dbReference type="Pfam" id="PF13439">
    <property type="entry name" value="Glyco_transf_4"/>
    <property type="match status" value="1"/>
</dbReference>
<feature type="domain" description="Glycosyltransferase subfamily 4-like N-terminal" evidence="3">
    <location>
        <begin position="26"/>
        <end position="134"/>
    </location>
</feature>
<dbReference type="InterPro" id="IPR001296">
    <property type="entry name" value="Glyco_trans_1"/>
</dbReference>
<dbReference type="GO" id="GO:0016757">
    <property type="term" value="F:glycosyltransferase activity"/>
    <property type="evidence" value="ECO:0007669"/>
    <property type="project" value="InterPro"/>
</dbReference>
<dbReference type="PANTHER" id="PTHR46401:SF2">
    <property type="entry name" value="GLYCOSYLTRANSFERASE WBBK-RELATED"/>
    <property type="match status" value="1"/>
</dbReference>
<organism evidence="4 5">
    <name type="scientific">Candidatus Taylorbacteria bacterium RIFCSPHIGHO2_02_FULL_45_35</name>
    <dbReference type="NCBI Taxonomy" id="1802311"/>
    <lineage>
        <taxon>Bacteria</taxon>
        <taxon>Candidatus Tayloriibacteriota</taxon>
    </lineage>
</organism>
<proteinExistence type="predicted"/>
<evidence type="ECO:0008006" key="6">
    <source>
        <dbReference type="Google" id="ProtNLM"/>
    </source>
</evidence>
<dbReference type="Pfam" id="PF00534">
    <property type="entry name" value="Glycos_transf_1"/>
    <property type="match status" value="1"/>
</dbReference>
<dbReference type="EMBL" id="MHRP01000013">
    <property type="protein sequence ID" value="OHA27389.1"/>
    <property type="molecule type" value="Genomic_DNA"/>
</dbReference>
<feature type="domain" description="Glycosyl transferase family 1" evidence="2">
    <location>
        <begin position="180"/>
        <end position="298"/>
    </location>
</feature>
<protein>
    <recommendedName>
        <fullName evidence="6">Glycosyl transferase family 1 domain-containing protein</fullName>
    </recommendedName>
</protein>
<sequence>QLLGLNYMKELGVDATFIEFPFAEWLRKINFNLVHLPYLFAIRRYDVIFIGAGLPLVFVAKHLLGWKKPKFVIYNTFLKNALERNPHGLLGYITKKAVENIDSIICTSKTQEKFLLEYGLPKKKITFAPIGIDVRAFLAAGEKFQTTKDYIISVGRDLGRDYATLFKAVEGLRTEVKVLTKKEAIADLTIPKNVTILQNVPYEDVPKLHAEARFAVVPLYDDKNTSGSDTSGQYGYLEPMAAGKAVIVSNRATVRDYIEDGTDGILVPPGDPKALREQIEKLLSNPEKAAALGAAAKAKVIEHFTSKKFAKFLATQFKKLAI</sequence>
<accession>A0A1G2MVW2</accession>
<evidence type="ECO:0000259" key="2">
    <source>
        <dbReference type="Pfam" id="PF00534"/>
    </source>
</evidence>
<dbReference type="InterPro" id="IPR028098">
    <property type="entry name" value="Glyco_trans_4-like_N"/>
</dbReference>
<dbReference type="CDD" id="cd03801">
    <property type="entry name" value="GT4_PimA-like"/>
    <property type="match status" value="1"/>
</dbReference>
<evidence type="ECO:0000313" key="4">
    <source>
        <dbReference type="EMBL" id="OHA27389.1"/>
    </source>
</evidence>
<dbReference type="Gene3D" id="3.40.50.2000">
    <property type="entry name" value="Glycogen Phosphorylase B"/>
    <property type="match status" value="2"/>
</dbReference>